<organism evidence="1 2">
    <name type="scientific">Diphasiastrum complanatum</name>
    <name type="common">Issler's clubmoss</name>
    <name type="synonym">Lycopodium complanatum</name>
    <dbReference type="NCBI Taxonomy" id="34168"/>
    <lineage>
        <taxon>Eukaryota</taxon>
        <taxon>Viridiplantae</taxon>
        <taxon>Streptophyta</taxon>
        <taxon>Embryophyta</taxon>
        <taxon>Tracheophyta</taxon>
        <taxon>Lycopodiopsida</taxon>
        <taxon>Lycopodiales</taxon>
        <taxon>Lycopodiaceae</taxon>
        <taxon>Lycopodioideae</taxon>
        <taxon>Diphasiastrum</taxon>
    </lineage>
</organism>
<keyword evidence="2" id="KW-1185">Reference proteome</keyword>
<evidence type="ECO:0000313" key="1">
    <source>
        <dbReference type="EMBL" id="KAJ7564873.1"/>
    </source>
</evidence>
<gene>
    <name evidence="1" type="ORF">O6H91_02G037900</name>
</gene>
<evidence type="ECO:0000313" key="2">
    <source>
        <dbReference type="Proteomes" id="UP001162992"/>
    </source>
</evidence>
<dbReference type="EMBL" id="CM055093">
    <property type="protein sequence ID" value="KAJ7564873.1"/>
    <property type="molecule type" value="Genomic_DNA"/>
</dbReference>
<proteinExistence type="predicted"/>
<reference evidence="2" key="1">
    <citation type="journal article" date="2024" name="Proc. Natl. Acad. Sci. U.S.A.">
        <title>Extraordinary preservation of gene collinearity over three hundred million years revealed in homosporous lycophytes.</title>
        <authorList>
            <person name="Li C."/>
            <person name="Wickell D."/>
            <person name="Kuo L.Y."/>
            <person name="Chen X."/>
            <person name="Nie B."/>
            <person name="Liao X."/>
            <person name="Peng D."/>
            <person name="Ji J."/>
            <person name="Jenkins J."/>
            <person name="Williams M."/>
            <person name="Shu S."/>
            <person name="Plott C."/>
            <person name="Barry K."/>
            <person name="Rajasekar S."/>
            <person name="Grimwood J."/>
            <person name="Han X."/>
            <person name="Sun S."/>
            <person name="Hou Z."/>
            <person name="He W."/>
            <person name="Dai G."/>
            <person name="Sun C."/>
            <person name="Schmutz J."/>
            <person name="Leebens-Mack J.H."/>
            <person name="Li F.W."/>
            <person name="Wang L."/>
        </authorList>
    </citation>
    <scope>NUCLEOTIDE SEQUENCE [LARGE SCALE GENOMIC DNA]</scope>
    <source>
        <strain evidence="2">cv. PW_Plant_1</strain>
    </source>
</reference>
<protein>
    <submittedName>
        <fullName evidence="1">Uncharacterized protein</fullName>
    </submittedName>
</protein>
<accession>A0ACC2EEF9</accession>
<dbReference type="Proteomes" id="UP001162992">
    <property type="component" value="Chromosome 2"/>
</dbReference>
<comment type="caution">
    <text evidence="1">The sequence shown here is derived from an EMBL/GenBank/DDBJ whole genome shotgun (WGS) entry which is preliminary data.</text>
</comment>
<name>A0ACC2EEF9_DIPCM</name>
<sequence>MAILIPIYVLPAAVVWAVLLSSRPLLLCLPAATHPPSLATLLQPRPCLLICSSTLSTTLPSDQRPDLLCPLRCLSASGFVCRFDLSSFNSPPICCGPLPDTLACPHQ</sequence>